<keyword evidence="6" id="KW-1185">Reference proteome</keyword>
<evidence type="ECO:0000259" key="4">
    <source>
        <dbReference type="Pfam" id="PF13460"/>
    </source>
</evidence>
<dbReference type="GO" id="GO:0004497">
    <property type="term" value="F:monooxygenase activity"/>
    <property type="evidence" value="ECO:0007669"/>
    <property type="project" value="UniProtKB-KW"/>
</dbReference>
<comment type="caution">
    <text evidence="5">The sequence shown here is derived from an EMBL/GenBank/DDBJ whole genome shotgun (WGS) entry which is preliminary data.</text>
</comment>
<sequence>MPTYAILGSTGNCGTALIKNLLKFPDNKINAYCRNVAKLHRLIPEVVDSKSVQVFSGSITDVELIEACVCDTQAVFMVATTNDNIPGCRISQDSAAAVIAALTNIKTKALPGLKLPTLVLLSSATIDPYLSRDMPSWFRPIMLTAASYVYEDLIIAEKMMRAESSWLSSVFIKPAGLSPDISRGHRLTLDEEESFISYLDLSAGMIEAIQDPEGRYEGRNVGVVNGKRGVGAKFPLGTPLCIFMGLARHFFPWLHPYLPSTGPA</sequence>
<organism evidence="5 6">
    <name type="scientific">Stemphylium lycopersici</name>
    <name type="common">Tomato gray leaf spot disease fungus</name>
    <name type="synonym">Thyrospora lycopersici</name>
    <dbReference type="NCBI Taxonomy" id="183478"/>
    <lineage>
        <taxon>Eukaryota</taxon>
        <taxon>Fungi</taxon>
        <taxon>Dikarya</taxon>
        <taxon>Ascomycota</taxon>
        <taxon>Pezizomycotina</taxon>
        <taxon>Dothideomycetes</taxon>
        <taxon>Pleosporomycetidae</taxon>
        <taxon>Pleosporales</taxon>
        <taxon>Pleosporineae</taxon>
        <taxon>Pleosporaceae</taxon>
        <taxon>Stemphylium</taxon>
    </lineage>
</organism>
<dbReference type="STRING" id="183478.A0A364MYI1"/>
<accession>A0A364MYI1</accession>
<dbReference type="EMBL" id="QGDH01000105">
    <property type="protein sequence ID" value="RAR07151.1"/>
    <property type="molecule type" value="Genomic_DNA"/>
</dbReference>
<evidence type="ECO:0000256" key="1">
    <source>
        <dbReference type="ARBA" id="ARBA00023002"/>
    </source>
</evidence>
<dbReference type="Proteomes" id="UP000249619">
    <property type="component" value="Unassembled WGS sequence"/>
</dbReference>
<evidence type="ECO:0000313" key="6">
    <source>
        <dbReference type="Proteomes" id="UP000249619"/>
    </source>
</evidence>
<name>A0A364MYI1_STELY</name>
<dbReference type="PANTHER" id="PTHR15020">
    <property type="entry name" value="FLAVIN REDUCTASE-RELATED"/>
    <property type="match status" value="1"/>
</dbReference>
<evidence type="ECO:0000313" key="5">
    <source>
        <dbReference type="EMBL" id="RAR07151.1"/>
    </source>
</evidence>
<protein>
    <submittedName>
        <fullName evidence="5">NAD-dependent epimerase/dehydratase</fullName>
    </submittedName>
</protein>
<gene>
    <name evidence="5" type="ORF">DDE83_006649</name>
</gene>
<proteinExistence type="inferred from homology"/>
<dbReference type="AlphaFoldDB" id="A0A364MYI1"/>
<evidence type="ECO:0000256" key="2">
    <source>
        <dbReference type="ARBA" id="ARBA00023033"/>
    </source>
</evidence>
<evidence type="ECO:0000256" key="3">
    <source>
        <dbReference type="ARBA" id="ARBA00038376"/>
    </source>
</evidence>
<dbReference type="PANTHER" id="PTHR15020:SF37">
    <property type="entry name" value="OXIDOREDUCTASE MDPK"/>
    <property type="match status" value="1"/>
</dbReference>
<dbReference type="InterPro" id="IPR016040">
    <property type="entry name" value="NAD(P)-bd_dom"/>
</dbReference>
<comment type="similarity">
    <text evidence="3">Belongs to the avfA family.</text>
</comment>
<dbReference type="Pfam" id="PF13460">
    <property type="entry name" value="NAD_binding_10"/>
    <property type="match status" value="1"/>
</dbReference>
<dbReference type="InterPro" id="IPR036291">
    <property type="entry name" value="NAD(P)-bd_dom_sf"/>
</dbReference>
<reference evidence="6" key="1">
    <citation type="submission" date="2018-05" db="EMBL/GenBank/DDBJ databases">
        <title>Draft genome sequence of Stemphylium lycopersici strain CIDEFI 213.</title>
        <authorList>
            <person name="Medina R."/>
            <person name="Franco M.E.E."/>
            <person name="Lucentini C.G."/>
            <person name="Saparrat M.C.N."/>
            <person name="Balatti P.A."/>
        </authorList>
    </citation>
    <scope>NUCLEOTIDE SEQUENCE [LARGE SCALE GENOMIC DNA]</scope>
    <source>
        <strain evidence="6">CIDEFI 213</strain>
    </source>
</reference>
<keyword evidence="2" id="KW-0503">Monooxygenase</keyword>
<feature type="domain" description="NAD(P)-binding" evidence="4">
    <location>
        <begin position="8"/>
        <end position="212"/>
    </location>
</feature>
<dbReference type="SUPFAM" id="SSF51735">
    <property type="entry name" value="NAD(P)-binding Rossmann-fold domains"/>
    <property type="match status" value="1"/>
</dbReference>
<keyword evidence="1" id="KW-0560">Oxidoreductase</keyword>
<dbReference type="Gene3D" id="3.40.50.720">
    <property type="entry name" value="NAD(P)-binding Rossmann-like Domain"/>
    <property type="match status" value="1"/>
</dbReference>